<dbReference type="STRING" id="137246.A0A401SI20"/>
<evidence type="ECO:0000313" key="2">
    <source>
        <dbReference type="Proteomes" id="UP000287033"/>
    </source>
</evidence>
<sequence length="251" mass="28708">MQYDMAKSTICTILKNKEALKAADVAKGVTILTKQRPKLLDEVEKLLLVWISQKELAGDSVNETIICEKALHIHHDLLAKPPSTSTASIEELKASRGWSPTTQIRPLVKLDHFNILHCVSLIDKAWNVISFRTLQSAWWKLWPACVPERDFEGFEEETLVSVVDEIVTLGQNMGLEVNEDDVAELVEDHRQELSTEDLVELQQEQMKVMQQEHSGEEEEEREDISSVQIKDICSKWSEVQAFVERHHLTKL</sequence>
<name>A0A401SI20_CHIPU</name>
<dbReference type="Proteomes" id="UP000287033">
    <property type="component" value="Unassembled WGS sequence"/>
</dbReference>
<comment type="caution">
    <text evidence="1">The sequence shown here is derived from an EMBL/GenBank/DDBJ whole genome shotgun (WGS) entry which is preliminary data.</text>
</comment>
<evidence type="ECO:0000313" key="1">
    <source>
        <dbReference type="EMBL" id="GCC30024.1"/>
    </source>
</evidence>
<dbReference type="AlphaFoldDB" id="A0A401SI20"/>
<dbReference type="EMBL" id="BEZZ01000278">
    <property type="protein sequence ID" value="GCC30024.1"/>
    <property type="molecule type" value="Genomic_DNA"/>
</dbReference>
<dbReference type="InterPro" id="IPR009057">
    <property type="entry name" value="Homeodomain-like_sf"/>
</dbReference>
<dbReference type="SUPFAM" id="SSF46689">
    <property type="entry name" value="Homeodomain-like"/>
    <property type="match status" value="1"/>
</dbReference>
<reference evidence="1 2" key="1">
    <citation type="journal article" date="2018" name="Nat. Ecol. Evol.">
        <title>Shark genomes provide insights into elasmobranch evolution and the origin of vertebrates.</title>
        <authorList>
            <person name="Hara Y"/>
            <person name="Yamaguchi K"/>
            <person name="Onimaru K"/>
            <person name="Kadota M"/>
            <person name="Koyanagi M"/>
            <person name="Keeley SD"/>
            <person name="Tatsumi K"/>
            <person name="Tanaka K"/>
            <person name="Motone F"/>
            <person name="Kageyama Y"/>
            <person name="Nozu R"/>
            <person name="Adachi N"/>
            <person name="Nishimura O"/>
            <person name="Nakagawa R"/>
            <person name="Tanegashima C"/>
            <person name="Kiyatake I"/>
            <person name="Matsumoto R"/>
            <person name="Murakumo K"/>
            <person name="Nishida K"/>
            <person name="Terakita A"/>
            <person name="Kuratani S"/>
            <person name="Sato K"/>
            <person name="Hyodo S Kuraku.S."/>
        </authorList>
    </citation>
    <scope>NUCLEOTIDE SEQUENCE [LARGE SCALE GENOMIC DNA]</scope>
</reference>
<proteinExistence type="predicted"/>
<gene>
    <name evidence="1" type="ORF">chiPu_0008468</name>
</gene>
<dbReference type="Gene3D" id="1.10.10.60">
    <property type="entry name" value="Homeodomain-like"/>
    <property type="match status" value="1"/>
</dbReference>
<organism evidence="1 2">
    <name type="scientific">Chiloscyllium punctatum</name>
    <name type="common">Brownbanded bambooshark</name>
    <name type="synonym">Hemiscyllium punctatum</name>
    <dbReference type="NCBI Taxonomy" id="137246"/>
    <lineage>
        <taxon>Eukaryota</taxon>
        <taxon>Metazoa</taxon>
        <taxon>Chordata</taxon>
        <taxon>Craniata</taxon>
        <taxon>Vertebrata</taxon>
        <taxon>Chondrichthyes</taxon>
        <taxon>Elasmobranchii</taxon>
        <taxon>Galeomorphii</taxon>
        <taxon>Galeoidea</taxon>
        <taxon>Orectolobiformes</taxon>
        <taxon>Hemiscylliidae</taxon>
        <taxon>Chiloscyllium</taxon>
    </lineage>
</organism>
<keyword evidence="2" id="KW-1185">Reference proteome</keyword>
<accession>A0A401SI20</accession>
<protein>
    <submittedName>
        <fullName evidence="1">Uncharacterized protein</fullName>
    </submittedName>
</protein>